<dbReference type="Pfam" id="PF01276">
    <property type="entry name" value="OKR_DC_1"/>
    <property type="match status" value="1"/>
</dbReference>
<dbReference type="AlphaFoldDB" id="A0AAJ1T415"/>
<gene>
    <name evidence="8" type="ORF">J2S13_002661</name>
</gene>
<dbReference type="EMBL" id="JAUSUC010000039">
    <property type="protein sequence ID" value="MDQ0216221.1"/>
    <property type="molecule type" value="Genomic_DNA"/>
</dbReference>
<keyword evidence="3" id="KW-0210">Decarboxylase</keyword>
<dbReference type="Gene3D" id="3.90.105.10">
    <property type="entry name" value="Molybdopterin biosynthesis moea protein, domain 2"/>
    <property type="match status" value="1"/>
</dbReference>
<keyword evidence="5" id="KW-0456">Lyase</keyword>
<keyword evidence="4" id="KW-0663">Pyridoxal phosphate</keyword>
<dbReference type="PANTHER" id="PTHR43277">
    <property type="entry name" value="ARGININE DECARBOXYLASE"/>
    <property type="match status" value="1"/>
</dbReference>
<dbReference type="InterPro" id="IPR036633">
    <property type="entry name" value="Prn/Lys/Arg_de-COase_C_sf"/>
</dbReference>
<evidence type="ECO:0000259" key="7">
    <source>
        <dbReference type="Pfam" id="PF03711"/>
    </source>
</evidence>
<feature type="domain" description="Orn/Lys/Arg decarboxylase C-terminal" evidence="7">
    <location>
        <begin position="397"/>
        <end position="453"/>
    </location>
</feature>
<comment type="caution">
    <text evidence="8">The sequence shown here is derived from an EMBL/GenBank/DDBJ whole genome shotgun (WGS) entry which is preliminary data.</text>
</comment>
<evidence type="ECO:0000313" key="8">
    <source>
        <dbReference type="EMBL" id="MDQ0216221.1"/>
    </source>
</evidence>
<evidence type="ECO:0000256" key="1">
    <source>
        <dbReference type="ARBA" id="ARBA00001933"/>
    </source>
</evidence>
<dbReference type="SUPFAM" id="SSF53383">
    <property type="entry name" value="PLP-dependent transferases"/>
    <property type="match status" value="1"/>
</dbReference>
<proteinExistence type="inferred from homology"/>
<dbReference type="Proteomes" id="UP001237207">
    <property type="component" value="Unassembled WGS sequence"/>
</dbReference>
<dbReference type="InterPro" id="IPR015424">
    <property type="entry name" value="PyrdxlP-dep_Trfase"/>
</dbReference>
<dbReference type="InterPro" id="IPR015421">
    <property type="entry name" value="PyrdxlP-dep_Trfase_major"/>
</dbReference>
<dbReference type="InterPro" id="IPR008286">
    <property type="entry name" value="Prn/Lys/Arg_de-COase_C"/>
</dbReference>
<evidence type="ECO:0000256" key="4">
    <source>
        <dbReference type="ARBA" id="ARBA00022898"/>
    </source>
</evidence>
<sequence>MDQRKTPIIDVLNHFVEQQNVSFHVPGHKNGQIISSQFPPDFSHFLQFDVTELTGLDDFHSPSGMIAEGQRLLTDLYQTRKSYFLVNGSTVGNLAMILSVCEEGDTVFVQRNCHKSILHALMIAKVEPVFLEPEYDAKLRVANGVALSTIKLALRKFPQVKAVVLTYPNYYGLTYELQEIIKLIHDRGGYVLVDEAHGPHFIIGKPFPESSLLKGADIVIQSAHKMLPAMTMGSFLHVNGGKVSIERLEFYLHALQSSSPSYPIMASLDLARSYVASFNKEDIDYTLKQREDFIDLLQKKELEVITADPLTDPLKLVVRNNTISGYGLQKQLEDYGVYTELADPYQVLFVLPLLKKGMDHFYEKAVKKLVDFRCQRGNQTTNLVDSIEGNLKVSKLAISYKDMKDRKERWIPLDKAVGEVSSKMVIPYPPGIPLFMQGEEITKEQVVVLQVLKRNGAHIQGDHRLEDNQVAVFC</sequence>
<evidence type="ECO:0000259" key="6">
    <source>
        <dbReference type="Pfam" id="PF01276"/>
    </source>
</evidence>
<dbReference type="PANTHER" id="PTHR43277:SF3">
    <property type="entry name" value="DECARBOXYLASE, PUTATIVE-RELATED"/>
    <property type="match status" value="1"/>
</dbReference>
<evidence type="ECO:0000256" key="5">
    <source>
        <dbReference type="ARBA" id="ARBA00023239"/>
    </source>
</evidence>
<protein>
    <submittedName>
        <fullName evidence="8">Arginine/lysine/ornithine decarboxylase</fullName>
    </submittedName>
</protein>
<dbReference type="Pfam" id="PF03711">
    <property type="entry name" value="OKR_DC_1_C"/>
    <property type="match status" value="1"/>
</dbReference>
<evidence type="ECO:0000313" key="9">
    <source>
        <dbReference type="Proteomes" id="UP001237207"/>
    </source>
</evidence>
<comment type="cofactor">
    <cofactor evidence="1">
        <name>pyridoxal 5'-phosphate</name>
        <dbReference type="ChEBI" id="CHEBI:597326"/>
    </cofactor>
</comment>
<dbReference type="GO" id="GO:0016831">
    <property type="term" value="F:carboxy-lyase activity"/>
    <property type="evidence" value="ECO:0007669"/>
    <property type="project" value="UniProtKB-KW"/>
</dbReference>
<feature type="domain" description="Orn/Lys/Arg decarboxylases family 1 pyridoxal-P attachment site" evidence="6">
    <location>
        <begin position="6"/>
        <end position="299"/>
    </location>
</feature>
<dbReference type="Gene3D" id="3.40.640.10">
    <property type="entry name" value="Type I PLP-dependent aspartate aminotransferase-like (Major domain)"/>
    <property type="match status" value="1"/>
</dbReference>
<keyword evidence="9" id="KW-1185">Reference proteome</keyword>
<dbReference type="InterPro" id="IPR052357">
    <property type="entry name" value="Orn_Lys_Arg_decarboxylase-I"/>
</dbReference>
<dbReference type="RefSeq" id="WP_307258223.1">
    <property type="nucleotide sequence ID" value="NZ_JAUSUC010000039.1"/>
</dbReference>
<organism evidence="8 9">
    <name type="scientific">Oikeobacillus pervagus</name>
    <dbReference type="NCBI Taxonomy" id="1325931"/>
    <lineage>
        <taxon>Bacteria</taxon>
        <taxon>Bacillati</taxon>
        <taxon>Bacillota</taxon>
        <taxon>Bacilli</taxon>
        <taxon>Bacillales</taxon>
        <taxon>Bacillaceae</taxon>
        <taxon>Oikeobacillus</taxon>
    </lineage>
</organism>
<comment type="similarity">
    <text evidence="2">Belongs to the Orn/Lys/Arg decarboxylase class-I family.</text>
</comment>
<name>A0AAJ1T415_9BACI</name>
<evidence type="ECO:0000256" key="3">
    <source>
        <dbReference type="ARBA" id="ARBA00022793"/>
    </source>
</evidence>
<dbReference type="SUPFAM" id="SSF55904">
    <property type="entry name" value="Ornithine decarboxylase C-terminal domain"/>
    <property type="match status" value="1"/>
</dbReference>
<reference evidence="8" key="1">
    <citation type="submission" date="2023-07" db="EMBL/GenBank/DDBJ databases">
        <title>Genomic Encyclopedia of Type Strains, Phase IV (KMG-IV): sequencing the most valuable type-strain genomes for metagenomic binning, comparative biology and taxonomic classification.</title>
        <authorList>
            <person name="Goeker M."/>
        </authorList>
    </citation>
    <scope>NUCLEOTIDE SEQUENCE</scope>
    <source>
        <strain evidence="8">DSM 23947</strain>
    </source>
</reference>
<dbReference type="InterPro" id="IPR000310">
    <property type="entry name" value="Orn/Lys/Arg_deCO2ase_major_dom"/>
</dbReference>
<accession>A0AAJ1T415</accession>
<evidence type="ECO:0000256" key="2">
    <source>
        <dbReference type="ARBA" id="ARBA00010671"/>
    </source>
</evidence>